<dbReference type="Proteomes" id="UP000321424">
    <property type="component" value="Unassembled WGS sequence"/>
</dbReference>
<protein>
    <submittedName>
        <fullName evidence="1">Uncharacterized protein</fullName>
    </submittedName>
</protein>
<organism evidence="1 2">
    <name type="scientific">Nocardia ninae NBRC 108245</name>
    <dbReference type="NCBI Taxonomy" id="1210091"/>
    <lineage>
        <taxon>Bacteria</taxon>
        <taxon>Bacillati</taxon>
        <taxon>Actinomycetota</taxon>
        <taxon>Actinomycetes</taxon>
        <taxon>Mycobacteriales</taxon>
        <taxon>Nocardiaceae</taxon>
        <taxon>Nocardia</taxon>
    </lineage>
</organism>
<dbReference type="OrthoDB" id="4559128at2"/>
<keyword evidence="2" id="KW-1185">Reference proteome</keyword>
<evidence type="ECO:0000313" key="1">
    <source>
        <dbReference type="EMBL" id="GEM42996.1"/>
    </source>
</evidence>
<proteinExistence type="predicted"/>
<name>A0A511MSI7_9NOCA</name>
<evidence type="ECO:0000313" key="2">
    <source>
        <dbReference type="Proteomes" id="UP000321424"/>
    </source>
</evidence>
<dbReference type="RefSeq" id="WP_147140978.1">
    <property type="nucleotide sequence ID" value="NZ_BJXA01000083.1"/>
</dbReference>
<accession>A0A511MSI7</accession>
<comment type="caution">
    <text evidence="1">The sequence shown here is derived from an EMBL/GenBank/DDBJ whole genome shotgun (WGS) entry which is preliminary data.</text>
</comment>
<reference evidence="1 2" key="1">
    <citation type="submission" date="2019-07" db="EMBL/GenBank/DDBJ databases">
        <title>Whole genome shotgun sequence of Nocardia ninae NBRC 108245.</title>
        <authorList>
            <person name="Hosoyama A."/>
            <person name="Uohara A."/>
            <person name="Ohji S."/>
            <person name="Ichikawa N."/>
        </authorList>
    </citation>
    <scope>NUCLEOTIDE SEQUENCE [LARGE SCALE GENOMIC DNA]</scope>
    <source>
        <strain evidence="1 2">NBRC 108245</strain>
    </source>
</reference>
<gene>
    <name evidence="1" type="ORF">NN4_75150</name>
</gene>
<sequence length="65" mass="7439">MAFTVYTRDTEQSALEYGDEDRFWFHGGVLVVDSTSHGVRYYAPGHWHELHVQSHPGELRPAPPT</sequence>
<dbReference type="AlphaFoldDB" id="A0A511MSI7"/>
<dbReference type="EMBL" id="BJXA01000083">
    <property type="protein sequence ID" value="GEM42996.1"/>
    <property type="molecule type" value="Genomic_DNA"/>
</dbReference>